<keyword evidence="2" id="KW-1185">Reference proteome</keyword>
<gene>
    <name evidence="1" type="ORF">Afil01_27800</name>
</gene>
<reference evidence="1" key="1">
    <citation type="submission" date="2023-03" db="EMBL/GenBank/DDBJ databases">
        <title>Actinorhabdospora filicis NBRC 111898.</title>
        <authorList>
            <person name="Ichikawa N."/>
            <person name="Sato H."/>
            <person name="Tonouchi N."/>
        </authorList>
    </citation>
    <scope>NUCLEOTIDE SEQUENCE</scope>
    <source>
        <strain evidence="1">NBRC 111898</strain>
    </source>
</reference>
<proteinExistence type="predicted"/>
<dbReference type="SUPFAM" id="SSF48371">
    <property type="entry name" value="ARM repeat"/>
    <property type="match status" value="1"/>
</dbReference>
<sequence>MNGEFRRLSRREIHDVLYHDPQARADPRTARAEALYAEAAAGMLAELAEAGFPVGSAGELYRERMAYAPAVPILIAWLPRAGYLPLAEDIVRALMVRFARIPATPPLLAWFRDPPPVSDPTRPPDSPSAPREHLRWVIGLALGGHATPAIADELIALALEREYGVARTEIVASLPKTKDPRVPDVLLGLLDDPAVGAYAVRALARLRHEAAKPVIEALVDSPDVNLRAAARKALKRLGD</sequence>
<accession>A0A9W6SKL8</accession>
<evidence type="ECO:0008006" key="3">
    <source>
        <dbReference type="Google" id="ProtNLM"/>
    </source>
</evidence>
<evidence type="ECO:0000313" key="1">
    <source>
        <dbReference type="EMBL" id="GLZ77973.1"/>
    </source>
</evidence>
<dbReference type="AlphaFoldDB" id="A0A9W6SKL8"/>
<dbReference type="Proteomes" id="UP001165079">
    <property type="component" value="Unassembled WGS sequence"/>
</dbReference>
<comment type="caution">
    <text evidence="1">The sequence shown here is derived from an EMBL/GenBank/DDBJ whole genome shotgun (WGS) entry which is preliminary data.</text>
</comment>
<dbReference type="RefSeq" id="WP_285663152.1">
    <property type="nucleotide sequence ID" value="NZ_BSTX01000002.1"/>
</dbReference>
<dbReference type="InterPro" id="IPR011989">
    <property type="entry name" value="ARM-like"/>
</dbReference>
<organism evidence="1 2">
    <name type="scientific">Actinorhabdospora filicis</name>
    <dbReference type="NCBI Taxonomy" id="1785913"/>
    <lineage>
        <taxon>Bacteria</taxon>
        <taxon>Bacillati</taxon>
        <taxon>Actinomycetota</taxon>
        <taxon>Actinomycetes</taxon>
        <taxon>Micromonosporales</taxon>
        <taxon>Micromonosporaceae</taxon>
        <taxon>Actinorhabdospora</taxon>
    </lineage>
</organism>
<evidence type="ECO:0000313" key="2">
    <source>
        <dbReference type="Proteomes" id="UP001165079"/>
    </source>
</evidence>
<name>A0A9W6SKL8_9ACTN</name>
<dbReference type="Pfam" id="PF13646">
    <property type="entry name" value="HEAT_2"/>
    <property type="match status" value="1"/>
</dbReference>
<dbReference type="Gene3D" id="1.25.10.10">
    <property type="entry name" value="Leucine-rich Repeat Variant"/>
    <property type="match status" value="1"/>
</dbReference>
<dbReference type="EMBL" id="BSTX01000002">
    <property type="protein sequence ID" value="GLZ77973.1"/>
    <property type="molecule type" value="Genomic_DNA"/>
</dbReference>
<protein>
    <recommendedName>
        <fullName evidence="3">HEAT repeat domain-containing protein</fullName>
    </recommendedName>
</protein>
<dbReference type="InterPro" id="IPR016024">
    <property type="entry name" value="ARM-type_fold"/>
</dbReference>